<evidence type="ECO:0000256" key="1">
    <source>
        <dbReference type="ARBA" id="ARBA00004370"/>
    </source>
</evidence>
<keyword evidence="3 7" id="KW-0812">Transmembrane</keyword>
<evidence type="ECO:0000256" key="7">
    <source>
        <dbReference type="SAM" id="Phobius"/>
    </source>
</evidence>
<dbReference type="GO" id="GO:0008104">
    <property type="term" value="P:intracellular protein localization"/>
    <property type="evidence" value="ECO:0007669"/>
    <property type="project" value="TreeGrafter"/>
</dbReference>
<dbReference type="GO" id="GO:0012505">
    <property type="term" value="C:endomembrane system"/>
    <property type="evidence" value="ECO:0007669"/>
    <property type="project" value="TreeGrafter"/>
</dbReference>
<dbReference type="AlphaFoldDB" id="A0A7S1EUD4"/>
<dbReference type="GO" id="GO:0016020">
    <property type="term" value="C:membrane"/>
    <property type="evidence" value="ECO:0007669"/>
    <property type="project" value="UniProtKB-SubCell"/>
</dbReference>
<dbReference type="EMBL" id="HBFP01013291">
    <property type="protein sequence ID" value="CAD8825213.1"/>
    <property type="molecule type" value="Transcribed_RNA"/>
</dbReference>
<comment type="similarity">
    <text evidence="2">Belongs to the ODR-4 family.</text>
</comment>
<keyword evidence="4 7" id="KW-1133">Transmembrane helix</keyword>
<reference evidence="8" key="1">
    <citation type="submission" date="2021-01" db="EMBL/GenBank/DDBJ databases">
        <authorList>
            <person name="Corre E."/>
            <person name="Pelletier E."/>
            <person name="Niang G."/>
            <person name="Scheremetjew M."/>
            <person name="Finn R."/>
            <person name="Kale V."/>
            <person name="Holt S."/>
            <person name="Cochrane G."/>
            <person name="Meng A."/>
            <person name="Brown T."/>
            <person name="Cohen L."/>
        </authorList>
    </citation>
    <scope>NUCLEOTIDE SEQUENCE</scope>
    <source>
        <strain evidence="8">CCMP3278</strain>
    </source>
</reference>
<evidence type="ECO:0000256" key="5">
    <source>
        <dbReference type="ARBA" id="ARBA00023136"/>
    </source>
</evidence>
<evidence type="ECO:0000256" key="2">
    <source>
        <dbReference type="ARBA" id="ARBA00010131"/>
    </source>
</evidence>
<accession>A0A7S1EUD4</accession>
<sequence>MESAKVYGDESVLKGLVESQWKLPNGVSSQSGLLIGLNNVTQSQHQINSSSLAKRKGNSTKITSKKHTSNATNDKNTIKNSCIYVVYSIPTPVIPLDERQFHTESSWILEHAKQVNKMLPGGLSIVGMYQITSKSVTTSLSLLNESQLTRISGEIIEKESRVFQFGAILLLSSKSDPRKLLSKRIINGQVALVDIKWISKLVQNKIFMKRSTFHLNQFQCSVHCASTLDLHRCLNQILSALCHGLRTSIDDAPGDNNDQEIESLKVLFLMSMLEVHRFLGKCFERKNGIVEMSGTLEVLAVASRDGSRDDLVNSLKEDILRSIQCRMEILKDEFDQNSSKDIPIQCAIQMPCRFQVDTELSSPVVFSDYALRDEDEESVSLRIQELLGIQNPLCTRLESDSTAISGQIVMQTQNFDSIAKAKQPSDSNECHPSSLTRSQKTSSNVMIIKVSVAFLVLGIVLQLLLWMYRKK</sequence>
<proteinExistence type="inferred from homology"/>
<gene>
    <name evidence="8" type="ORF">TOLI1172_LOCUS9612</name>
</gene>
<feature type="compositionally biased region" description="Basic residues" evidence="6">
    <location>
        <begin position="53"/>
        <end position="68"/>
    </location>
</feature>
<keyword evidence="5 7" id="KW-0472">Membrane</keyword>
<feature type="region of interest" description="Disordered" evidence="6">
    <location>
        <begin position="46"/>
        <end position="73"/>
    </location>
</feature>
<evidence type="ECO:0000256" key="6">
    <source>
        <dbReference type="SAM" id="MobiDB-lite"/>
    </source>
</evidence>
<dbReference type="PANTHER" id="PTHR33966">
    <property type="entry name" value="PROTEIN ODR-4 HOMOLOG"/>
    <property type="match status" value="1"/>
</dbReference>
<dbReference type="PANTHER" id="PTHR33966:SF1">
    <property type="entry name" value="PROTEIN ODR-4 HOMOLOG"/>
    <property type="match status" value="1"/>
</dbReference>
<dbReference type="Pfam" id="PF14778">
    <property type="entry name" value="ODR4-like"/>
    <property type="match status" value="1"/>
</dbReference>
<organism evidence="8">
    <name type="scientific">Timspurckia oligopyrenoides</name>
    <dbReference type="NCBI Taxonomy" id="708627"/>
    <lineage>
        <taxon>Eukaryota</taxon>
        <taxon>Rhodophyta</taxon>
        <taxon>Bangiophyceae</taxon>
        <taxon>Porphyridiales</taxon>
        <taxon>Porphyridiaceae</taxon>
        <taxon>Timspurckia</taxon>
    </lineage>
</organism>
<protein>
    <submittedName>
        <fullName evidence="8">Uncharacterized protein</fullName>
    </submittedName>
</protein>
<evidence type="ECO:0000313" key="8">
    <source>
        <dbReference type="EMBL" id="CAD8825213.1"/>
    </source>
</evidence>
<dbReference type="InterPro" id="IPR029454">
    <property type="entry name" value="ODR-4-like"/>
</dbReference>
<evidence type="ECO:0000256" key="3">
    <source>
        <dbReference type="ARBA" id="ARBA00022692"/>
    </source>
</evidence>
<name>A0A7S1EUD4_9RHOD</name>
<comment type="subcellular location">
    <subcellularLocation>
        <location evidence="1">Membrane</location>
    </subcellularLocation>
</comment>
<feature type="transmembrane region" description="Helical" evidence="7">
    <location>
        <begin position="446"/>
        <end position="468"/>
    </location>
</feature>
<evidence type="ECO:0000256" key="4">
    <source>
        <dbReference type="ARBA" id="ARBA00022989"/>
    </source>
</evidence>